<dbReference type="InterPro" id="IPR022813">
    <property type="entry name" value="SecD/SecF_arch_bac"/>
</dbReference>
<keyword evidence="7 12" id="KW-0811">Translocation</keyword>
<sequence length="309" mass="34786">MRYNYFGENKRTFSFVDKSRHFFIFSIAITILGIIVLAAMGLNYGVDFRAGSNVDVAVKQNLSDQKEAIEQFLADGEYGTSHLTMGESRITIRFDEVLGDTKEQQLKTDFAAKFDKEASFEVNTVDVEMARELQLNALKAVLLASLGIIIYVSIRFEWRFAVAAVVALLHDAFIVISLFSIFRLQVNLPFIVAVLTIIGYSINDTVVIFDRIRENMRFAKIKSYEDLKRVVNDSVWQTLTRSINTVMTVIVAAACLFIFGSESIKMFSLAILFGLFCGAYSSIFIASPLWLVMKKRQKPKTPAKVTTAP</sequence>
<dbReference type="NCBIfam" id="TIGR00966">
    <property type="entry name" value="transloc_SecF"/>
    <property type="match status" value="1"/>
</dbReference>
<dbReference type="SUPFAM" id="SSF82866">
    <property type="entry name" value="Multidrug efflux transporter AcrB transmembrane domain"/>
    <property type="match status" value="1"/>
</dbReference>
<feature type="transmembrane region" description="Helical" evidence="12">
    <location>
        <begin position="188"/>
        <end position="209"/>
    </location>
</feature>
<dbReference type="GO" id="GO:0015450">
    <property type="term" value="F:protein-transporting ATPase activity"/>
    <property type="evidence" value="ECO:0007669"/>
    <property type="project" value="InterPro"/>
</dbReference>
<feature type="transmembrane region" description="Helical" evidence="12">
    <location>
        <begin position="266"/>
        <end position="292"/>
    </location>
</feature>
<keyword evidence="6 12" id="KW-1133">Transmembrane helix</keyword>
<comment type="similarity">
    <text evidence="11">In the N-terminal section; belongs to the SecD/SecF family. SecD subfamily.</text>
</comment>
<keyword evidence="2 12" id="KW-0813">Transport</keyword>
<feature type="transmembrane region" description="Helical" evidence="12">
    <location>
        <begin position="161"/>
        <end position="182"/>
    </location>
</feature>
<evidence type="ECO:0000259" key="13">
    <source>
        <dbReference type="Pfam" id="PF02355"/>
    </source>
</evidence>
<dbReference type="GO" id="GO:0043952">
    <property type="term" value="P:protein transport by the Sec complex"/>
    <property type="evidence" value="ECO:0007669"/>
    <property type="project" value="UniProtKB-UniRule"/>
</dbReference>
<dbReference type="InterPro" id="IPR005665">
    <property type="entry name" value="SecF_bac"/>
</dbReference>
<evidence type="ECO:0000313" key="14">
    <source>
        <dbReference type="EMBL" id="MBB3109933.1"/>
    </source>
</evidence>
<evidence type="ECO:0000256" key="4">
    <source>
        <dbReference type="ARBA" id="ARBA00022692"/>
    </source>
</evidence>
<keyword evidence="4 12" id="KW-0812">Transmembrane</keyword>
<dbReference type="Pfam" id="PF07549">
    <property type="entry name" value="Sec_GG"/>
    <property type="match status" value="1"/>
</dbReference>
<comment type="subcellular location">
    <subcellularLocation>
        <location evidence="1 12">Cell membrane</location>
        <topology evidence="1 12">Multi-pass membrane protein</topology>
    </subcellularLocation>
</comment>
<evidence type="ECO:0000256" key="7">
    <source>
        <dbReference type="ARBA" id="ARBA00023010"/>
    </source>
</evidence>
<evidence type="ECO:0000256" key="11">
    <source>
        <dbReference type="ARBA" id="ARBA00061053"/>
    </source>
</evidence>
<feature type="domain" description="Protein export membrane protein SecD/SecF C-terminal" evidence="13">
    <location>
        <begin position="113"/>
        <end position="295"/>
    </location>
</feature>
<comment type="subunit">
    <text evidence="12">Forms a complex with SecD. Part of the essential Sec protein translocation apparatus which comprises SecA, SecYEG and auxiliary proteins SecDF. Other proteins may also be involved.</text>
</comment>
<evidence type="ECO:0000256" key="12">
    <source>
        <dbReference type="HAMAP-Rule" id="MF_01464"/>
    </source>
</evidence>
<evidence type="ECO:0000256" key="10">
    <source>
        <dbReference type="ARBA" id="ARBA00060856"/>
    </source>
</evidence>
<evidence type="ECO:0000256" key="9">
    <source>
        <dbReference type="ARBA" id="ARBA00059018"/>
    </source>
</evidence>
<proteinExistence type="inferred from homology"/>
<keyword evidence="8 12" id="KW-0472">Membrane</keyword>
<dbReference type="PANTHER" id="PTHR30081:SF8">
    <property type="entry name" value="PROTEIN TRANSLOCASE SUBUNIT SECF"/>
    <property type="match status" value="1"/>
</dbReference>
<feature type="transmembrane region" description="Helical" evidence="12">
    <location>
        <begin position="242"/>
        <end position="260"/>
    </location>
</feature>
<evidence type="ECO:0000256" key="1">
    <source>
        <dbReference type="ARBA" id="ARBA00004651"/>
    </source>
</evidence>
<comment type="similarity">
    <text evidence="12">Belongs to the SecD/SecF family. SecF subfamily.</text>
</comment>
<dbReference type="FunFam" id="1.20.1640.10:FF:000024">
    <property type="entry name" value="Multifunctional fusion protein"/>
    <property type="match status" value="1"/>
</dbReference>
<dbReference type="EMBL" id="JACHXK010000003">
    <property type="protein sequence ID" value="MBB3109933.1"/>
    <property type="molecule type" value="Genomic_DNA"/>
</dbReference>
<comment type="caution">
    <text evidence="14">The sequence shown here is derived from an EMBL/GenBank/DDBJ whole genome shotgun (WGS) entry which is preliminary data.</text>
</comment>
<feature type="transmembrane region" description="Helical" evidence="12">
    <location>
        <begin position="21"/>
        <end position="42"/>
    </location>
</feature>
<dbReference type="RefSeq" id="WP_183599466.1">
    <property type="nucleotide sequence ID" value="NZ_JACHXK010000003.1"/>
</dbReference>
<dbReference type="PANTHER" id="PTHR30081">
    <property type="entry name" value="PROTEIN-EXPORT MEMBRANE PROTEIN SEC"/>
    <property type="match status" value="1"/>
</dbReference>
<keyword evidence="5 12" id="KW-0653">Protein transport</keyword>
<evidence type="ECO:0000256" key="3">
    <source>
        <dbReference type="ARBA" id="ARBA00022475"/>
    </source>
</evidence>
<dbReference type="AlphaFoldDB" id="A0A7W5FMB6"/>
<dbReference type="NCBIfam" id="TIGR00916">
    <property type="entry name" value="2A0604s01"/>
    <property type="match status" value="1"/>
</dbReference>
<dbReference type="Proteomes" id="UP000570361">
    <property type="component" value="Unassembled WGS sequence"/>
</dbReference>
<dbReference type="Gene3D" id="1.20.1640.10">
    <property type="entry name" value="Multidrug efflux transporter AcrB transmembrane domain"/>
    <property type="match status" value="1"/>
</dbReference>
<keyword evidence="15" id="KW-1185">Reference proteome</keyword>
<protein>
    <recommendedName>
        <fullName evidence="12">Protein-export membrane protein SecF</fullName>
    </recommendedName>
</protein>
<dbReference type="InterPro" id="IPR022646">
    <property type="entry name" value="SecD/SecF_CS"/>
</dbReference>
<feature type="transmembrane region" description="Helical" evidence="12">
    <location>
        <begin position="137"/>
        <end position="154"/>
    </location>
</feature>
<accession>A0A7W5FMB6</accession>
<evidence type="ECO:0000256" key="8">
    <source>
        <dbReference type="ARBA" id="ARBA00023136"/>
    </source>
</evidence>
<dbReference type="InterPro" id="IPR022645">
    <property type="entry name" value="SecD/SecF_bac"/>
</dbReference>
<dbReference type="GO" id="GO:0065002">
    <property type="term" value="P:intracellular protein transmembrane transport"/>
    <property type="evidence" value="ECO:0007669"/>
    <property type="project" value="UniProtKB-UniRule"/>
</dbReference>
<dbReference type="PRINTS" id="PR01755">
    <property type="entry name" value="SECFTRNLCASE"/>
</dbReference>
<evidence type="ECO:0000313" key="15">
    <source>
        <dbReference type="Proteomes" id="UP000570361"/>
    </source>
</evidence>
<gene>
    <name evidence="12" type="primary">secF</name>
    <name evidence="14" type="ORF">FHS18_001996</name>
</gene>
<dbReference type="InterPro" id="IPR055344">
    <property type="entry name" value="SecD_SecF_C_bact"/>
</dbReference>
<dbReference type="GO" id="GO:0006605">
    <property type="term" value="P:protein targeting"/>
    <property type="evidence" value="ECO:0007669"/>
    <property type="project" value="UniProtKB-UniRule"/>
</dbReference>
<organism evidence="14 15">
    <name type="scientific">Paenibacillus phyllosphaerae</name>
    <dbReference type="NCBI Taxonomy" id="274593"/>
    <lineage>
        <taxon>Bacteria</taxon>
        <taxon>Bacillati</taxon>
        <taxon>Bacillota</taxon>
        <taxon>Bacilli</taxon>
        <taxon>Bacillales</taxon>
        <taxon>Paenibacillaceae</taxon>
        <taxon>Paenibacillus</taxon>
    </lineage>
</organism>
<dbReference type="HAMAP" id="MF_01464_B">
    <property type="entry name" value="SecF_B"/>
    <property type="match status" value="1"/>
</dbReference>
<comment type="function">
    <text evidence="9 12">Part of the Sec protein translocase complex. Interacts with the SecYEG preprotein conducting channel. SecDF uses the proton motive force (PMF) to complete protein translocation after the ATP-dependent function of SecA.</text>
</comment>
<evidence type="ECO:0000256" key="6">
    <source>
        <dbReference type="ARBA" id="ARBA00022989"/>
    </source>
</evidence>
<evidence type="ECO:0000256" key="5">
    <source>
        <dbReference type="ARBA" id="ARBA00022927"/>
    </source>
</evidence>
<evidence type="ECO:0000256" key="2">
    <source>
        <dbReference type="ARBA" id="ARBA00022448"/>
    </source>
</evidence>
<reference evidence="14 15" key="1">
    <citation type="submission" date="2020-08" db="EMBL/GenBank/DDBJ databases">
        <title>Genomic Encyclopedia of Type Strains, Phase III (KMG-III): the genomes of soil and plant-associated and newly described type strains.</title>
        <authorList>
            <person name="Whitman W."/>
        </authorList>
    </citation>
    <scope>NUCLEOTIDE SEQUENCE [LARGE SCALE GENOMIC DNA]</scope>
    <source>
        <strain evidence="14 15">CECT 5862</strain>
    </source>
</reference>
<dbReference type="GO" id="GO:0005886">
    <property type="term" value="C:plasma membrane"/>
    <property type="evidence" value="ECO:0007669"/>
    <property type="project" value="UniProtKB-SubCell"/>
</dbReference>
<dbReference type="Pfam" id="PF02355">
    <property type="entry name" value="SecD_SecF_C"/>
    <property type="match status" value="1"/>
</dbReference>
<dbReference type="InterPro" id="IPR048634">
    <property type="entry name" value="SecD_SecF_C"/>
</dbReference>
<comment type="similarity">
    <text evidence="10">In the C-terminal section; belongs to the SecD/SecF family. SecF subfamily.</text>
</comment>
<keyword evidence="3 12" id="KW-1003">Cell membrane</keyword>
<name>A0A7W5FMB6_9BACL</name>